<name>A0A0M3IAL7_ASCLU</name>
<dbReference type="AlphaFoldDB" id="A0A0M3IAL7"/>
<dbReference type="WBParaSite" id="ALUE_0001464101-mRNA-1">
    <property type="protein sequence ID" value="ALUE_0001464101-mRNA-1"/>
    <property type="gene ID" value="ALUE_0001464101"/>
</dbReference>
<evidence type="ECO:0000313" key="2">
    <source>
        <dbReference type="WBParaSite" id="ALUE_0001464101-mRNA-1"/>
    </source>
</evidence>
<accession>A0A0M3IAL7</accession>
<dbReference type="Proteomes" id="UP000036681">
    <property type="component" value="Unplaced"/>
</dbReference>
<sequence>MPICYVSSTHWYILPFGRQAPTIPYVARTNFRSIKSSFKVARGNPHLISSDEFSALYFLFRLKSFKCNPRSFSCYHNFHVGRIFLRDFLEVLEIVEISLRFKLSHSPIGRRHLRNKSQGVMSLEDSQQGFKAIDLHFE</sequence>
<proteinExistence type="predicted"/>
<protein>
    <submittedName>
        <fullName evidence="2">ULP_PROTEASE domain-containing protein</fullName>
    </submittedName>
</protein>
<keyword evidence="1" id="KW-1185">Reference proteome</keyword>
<reference evidence="2" key="1">
    <citation type="submission" date="2017-02" db="UniProtKB">
        <authorList>
            <consortium name="WormBaseParasite"/>
        </authorList>
    </citation>
    <scope>IDENTIFICATION</scope>
</reference>
<organism evidence="1 2">
    <name type="scientific">Ascaris lumbricoides</name>
    <name type="common">Giant roundworm</name>
    <dbReference type="NCBI Taxonomy" id="6252"/>
    <lineage>
        <taxon>Eukaryota</taxon>
        <taxon>Metazoa</taxon>
        <taxon>Ecdysozoa</taxon>
        <taxon>Nematoda</taxon>
        <taxon>Chromadorea</taxon>
        <taxon>Rhabditida</taxon>
        <taxon>Spirurina</taxon>
        <taxon>Ascaridomorpha</taxon>
        <taxon>Ascaridoidea</taxon>
        <taxon>Ascarididae</taxon>
        <taxon>Ascaris</taxon>
    </lineage>
</organism>
<evidence type="ECO:0000313" key="1">
    <source>
        <dbReference type="Proteomes" id="UP000036681"/>
    </source>
</evidence>